<dbReference type="InterPro" id="IPR007052">
    <property type="entry name" value="CS_dom"/>
</dbReference>
<dbReference type="GO" id="GO:0003724">
    <property type="term" value="F:RNA helicase activity"/>
    <property type="evidence" value="ECO:0007669"/>
    <property type="project" value="UniProtKB-EC"/>
</dbReference>
<keyword evidence="19" id="KW-1185">Reference proteome</keyword>
<feature type="domain" description="CS" evidence="17">
    <location>
        <begin position="1723"/>
        <end position="1809"/>
    </location>
</feature>
<name>A0AAV4EGW6_9GAST</name>
<dbReference type="Gene3D" id="2.60.40.790">
    <property type="match status" value="1"/>
</dbReference>
<feature type="region of interest" description="Disordered" evidence="14">
    <location>
        <begin position="1854"/>
        <end position="1881"/>
    </location>
</feature>
<dbReference type="PANTHER" id="PTHR22655:SF2">
    <property type="entry name" value="ATP-DEPENDENT RNA HELICASE TDRD12-RELATED"/>
    <property type="match status" value="1"/>
</dbReference>
<evidence type="ECO:0000313" key="18">
    <source>
        <dbReference type="EMBL" id="GFR59726.1"/>
    </source>
</evidence>
<dbReference type="InterPro" id="IPR002999">
    <property type="entry name" value="Tudor"/>
</dbReference>
<dbReference type="InterPro" id="IPR011545">
    <property type="entry name" value="DEAD/DEAH_box_helicase_dom"/>
</dbReference>
<dbReference type="InterPro" id="IPR008978">
    <property type="entry name" value="HSP20-like_chaperone"/>
</dbReference>
<accession>A0AAV4EGW6</accession>
<evidence type="ECO:0000256" key="7">
    <source>
        <dbReference type="ARBA" id="ARBA00022806"/>
    </source>
</evidence>
<keyword evidence="6" id="KW-0378">Hydrolase</keyword>
<evidence type="ECO:0000256" key="12">
    <source>
        <dbReference type="ARBA" id="ARBA00047984"/>
    </source>
</evidence>
<sequence length="1895" mass="214741">MDSRFKDVRILEVRSPWDFLVVEDPEAEASSNTNQFAHLMESMNDHLNSLMEQGNMAQRPKEGEICAVLRREDNRWHRVRVDSWLERNKGQYACCYLIDKGCQEIAPVQRLMKLSAKYTELPSKVLHCSLWGIQPLSLRVEQSYTGLKVENRPSEKWDSSASQYMTKTFDNDRVFQANDNFSPRFSEVKPTVAKFFNKYISSPEKFPPLPPSSTSSKTGSIADTVDQQQCDKVSSDTEFSCTPLQSPPGSMECHMNSPFKSSSTTFSPPQTTAIQLIPSRSLSRSSLQAPSVQNILHGRGRALLASYLEKRPGLPKTKITLSSSKVSEQMPRDNDLFLKEPIPTDISSNGQFMNHTDSHESETEAVQVPNTMLPSEPSNLSRSNVNSVSVQKEQRKDPSVANLKLSDGNESATSPSSGTRARFRKSGDAFLEKKSPMRNKETKPTSANILNFLKASAPDFRDNAVRQARGQAQGRQFLEELRQSSGHTERYPTITRPDQPVPRPMFGVLVHGKSPPALTCDVEDVPFEERVKQILEHNLEITTARSIQGFVWPAALACRHVIGVCPPEKGKTTAYIPAVLSLLSDTTMYIELPKGKGPLALVIVPTWKKARDVFEMIELFTAYEKTELKRVRPIVLYAGGTEETESTQTSLIKGCEILIATPASLLRILELELTSFQRLCHMILDDADILGTRFADQIDQIMQQFRLVFKNRRHQVVPCQIMMFASRWTDKLNEFRLRYTWEPIVVISSRVEASVYGGVKQVVTMSRWEQRLSTFCSLLDTMVPTDKRVAAFTSDVEEAVEMWKGAKSRGVYCLLIHHELPVETVTEAREQWLHSSHTKQLIVIVCTDQCYQDLAITNATDVIHYGLPDSKTKFGNRLACMFDFFKDRTTNEEHQPESEAEGVSHVILTDRCAPRAEQLNEILQRCPSQHPPQLREFLRGYKVGVENDERKMLCPLLKAFGTCIAHNHQENCKNRHLVISKQDLKTGEIDGNSLPASGQVTIKIIRVVTAGRFYCHLVGHRAVGSPASQDMRLTYFKLAMDMTAFYSKISNHVPYLPSEDLFHDGLCAFKDEEGAFFRAKVLETQEGPRSAPMTQCKVWLVDMGCYKCGTIDQLLALPRRMAEVPYQAIEVYLCCLKPIDDDKEWTDKVNIFVHNLVEGKELVGRIMLSAGLTLWLMPLVHQVTLKNVGVTSDISLRFELLQNKFAVANPDHMKMLYELYRGKTEIPETLMSQYFEYCLEIELTQEMLSTDQNDFHKVKIAAVISPTIFYLHTEGAVEKLEKLEVEIENAVLEFDEAADRGEKIDAGMTLEQGSVCLALSTDARWYRAKLVSDCVDNKWEVVASKESDYSMGMKLVVDLYETQREEIRFSHELVKRHKAKAVDDRDQEQSSLKPLIGKPALKNQRFFNHLDKVKFLAANLYWAEDEVEAMKQAAELEKLLSFRMRGWDTHLHQREVLSSVVNVVGYISNLEAHGVMLRSLAKCCVESQLLCEDSLEHGLLERLSCCLEQKSHTEIQTQAAGALACLVGSESFREECLETLTMSLTLNQVLSSHTPESPVSLQVLKHLCSTASRLIHDTQESLPSLCSMDAVIQALEEATEDNDREPWLELLSAMASKECTHSYLMRQANIKIVLELFETCFCAKCLYYCLKVCLSIAEASRKHKKVLLENKLLITLNRLSESGIASPAREICQQLKSAMTLHMPAPEVLSGTPAQNNNSVDKVRCPEVLWSQNCFRVVLKVKVRNAQRDNFRIGPKRICCRVHSDNTLYELDWELYDTILPDRSKIDVQPTKTVISLKKVTQGQWKRLCKQKVFSLKPDMDNLYNSDSDVEEVEDDQNLSKLTEKRKVIWRDGSGHVNQTPRFDSSDDTSDDPAIYSNSDLDEPKINMDFLLKDQ</sequence>
<evidence type="ECO:0000256" key="10">
    <source>
        <dbReference type="ARBA" id="ARBA00023158"/>
    </source>
</evidence>
<dbReference type="GO" id="GO:0007283">
    <property type="term" value="P:spermatogenesis"/>
    <property type="evidence" value="ECO:0007669"/>
    <property type="project" value="UniProtKB-KW"/>
</dbReference>
<evidence type="ECO:0000256" key="1">
    <source>
        <dbReference type="ARBA" id="ARBA00012552"/>
    </source>
</evidence>
<keyword evidence="5" id="KW-0221">Differentiation</keyword>
<dbReference type="Gene3D" id="1.25.10.10">
    <property type="entry name" value="Leucine-rich Repeat Variant"/>
    <property type="match status" value="1"/>
</dbReference>
<dbReference type="InterPro" id="IPR035437">
    <property type="entry name" value="SNase_OB-fold_sf"/>
</dbReference>
<keyword evidence="11" id="KW-0469">Meiosis</keyword>
<dbReference type="GO" id="GO:0005524">
    <property type="term" value="F:ATP binding"/>
    <property type="evidence" value="ECO:0007669"/>
    <property type="project" value="UniProtKB-KW"/>
</dbReference>
<proteinExistence type="predicted"/>
<dbReference type="Pfam" id="PF04969">
    <property type="entry name" value="CS"/>
    <property type="match status" value="1"/>
</dbReference>
<dbReference type="PROSITE" id="PS51192">
    <property type="entry name" value="HELICASE_ATP_BIND_1"/>
    <property type="match status" value="1"/>
</dbReference>
<evidence type="ECO:0000259" key="15">
    <source>
        <dbReference type="PROSITE" id="PS50304"/>
    </source>
</evidence>
<dbReference type="InterPro" id="IPR027417">
    <property type="entry name" value="P-loop_NTPase"/>
</dbReference>
<comment type="caution">
    <text evidence="18">The sequence shown here is derived from an EMBL/GenBank/DDBJ whole genome shotgun (WGS) entry which is preliminary data.</text>
</comment>
<evidence type="ECO:0000256" key="13">
    <source>
        <dbReference type="SAM" id="Coils"/>
    </source>
</evidence>
<dbReference type="GO" id="GO:0003676">
    <property type="term" value="F:nucleic acid binding"/>
    <property type="evidence" value="ECO:0007669"/>
    <property type="project" value="InterPro"/>
</dbReference>
<keyword evidence="13" id="KW-0175">Coiled coil</keyword>
<dbReference type="GO" id="GO:0042078">
    <property type="term" value="P:germ-line stem cell division"/>
    <property type="evidence" value="ECO:0007669"/>
    <property type="project" value="TreeGrafter"/>
</dbReference>
<dbReference type="PROSITE" id="PS50304">
    <property type="entry name" value="TUDOR"/>
    <property type="match status" value="1"/>
</dbReference>
<keyword evidence="4" id="KW-0547">Nucleotide-binding</keyword>
<feature type="domain" description="Helicase ATP-binding" evidence="16">
    <location>
        <begin position="552"/>
        <end position="745"/>
    </location>
</feature>
<dbReference type="Pfam" id="PF00567">
    <property type="entry name" value="TUDOR"/>
    <property type="match status" value="2"/>
</dbReference>
<dbReference type="InterPro" id="IPR011989">
    <property type="entry name" value="ARM-like"/>
</dbReference>
<dbReference type="GO" id="GO:0031047">
    <property type="term" value="P:regulatory ncRNA-mediated gene silencing"/>
    <property type="evidence" value="ECO:0007669"/>
    <property type="project" value="UniProtKB-KW"/>
</dbReference>
<evidence type="ECO:0000313" key="19">
    <source>
        <dbReference type="Proteomes" id="UP000762676"/>
    </source>
</evidence>
<dbReference type="CDD" id="cd20435">
    <property type="entry name" value="Tudor_TDRD12_rpt2"/>
    <property type="match status" value="1"/>
</dbReference>
<dbReference type="Pfam" id="PF00270">
    <property type="entry name" value="DEAD"/>
    <property type="match status" value="1"/>
</dbReference>
<keyword evidence="3" id="KW-0677">Repeat</keyword>
<dbReference type="SUPFAM" id="SSF52540">
    <property type="entry name" value="P-loop containing nucleoside triphosphate hydrolases"/>
    <property type="match status" value="2"/>
</dbReference>
<feature type="compositionally biased region" description="Polar residues" evidence="14">
    <location>
        <begin position="346"/>
        <end position="355"/>
    </location>
</feature>
<dbReference type="GO" id="GO:0051321">
    <property type="term" value="P:meiotic cell cycle"/>
    <property type="evidence" value="ECO:0007669"/>
    <property type="project" value="UniProtKB-KW"/>
</dbReference>
<evidence type="ECO:0000256" key="4">
    <source>
        <dbReference type="ARBA" id="ARBA00022741"/>
    </source>
</evidence>
<feature type="compositionally biased region" description="Polar residues" evidence="14">
    <location>
        <begin position="408"/>
        <end position="419"/>
    </location>
</feature>
<evidence type="ECO:0000256" key="8">
    <source>
        <dbReference type="ARBA" id="ARBA00022840"/>
    </source>
</evidence>
<dbReference type="SUPFAM" id="SSF63748">
    <property type="entry name" value="Tudor/PWWP/MBT"/>
    <property type="match status" value="2"/>
</dbReference>
<feature type="compositionally biased region" description="Basic and acidic residues" evidence="14">
    <location>
        <begin position="425"/>
        <end position="443"/>
    </location>
</feature>
<evidence type="ECO:0000259" key="17">
    <source>
        <dbReference type="PROSITE" id="PS51203"/>
    </source>
</evidence>
<evidence type="ECO:0000256" key="2">
    <source>
        <dbReference type="ARBA" id="ARBA00022473"/>
    </source>
</evidence>
<evidence type="ECO:0000256" key="5">
    <source>
        <dbReference type="ARBA" id="ARBA00022782"/>
    </source>
</evidence>
<feature type="domain" description="Tudor" evidence="15">
    <location>
        <begin position="59"/>
        <end position="121"/>
    </location>
</feature>
<protein>
    <recommendedName>
        <fullName evidence="1">RNA helicase</fullName>
        <ecNumber evidence="1">3.6.4.13</ecNumber>
    </recommendedName>
</protein>
<feature type="compositionally biased region" description="Low complexity" evidence="14">
    <location>
        <begin position="378"/>
        <end position="390"/>
    </location>
</feature>
<dbReference type="PANTHER" id="PTHR22655">
    <property type="entry name" value="ATP-DEPENDENT RNA HELICASE TDRD12-RELATED"/>
    <property type="match status" value="1"/>
</dbReference>
<dbReference type="SUPFAM" id="SSF48371">
    <property type="entry name" value="ARM repeat"/>
    <property type="match status" value="1"/>
</dbReference>
<dbReference type="Gene3D" id="2.30.30.140">
    <property type="match status" value="1"/>
</dbReference>
<organism evidence="18 19">
    <name type="scientific">Elysia marginata</name>
    <dbReference type="NCBI Taxonomy" id="1093978"/>
    <lineage>
        <taxon>Eukaryota</taxon>
        <taxon>Metazoa</taxon>
        <taxon>Spiralia</taxon>
        <taxon>Lophotrochozoa</taxon>
        <taxon>Mollusca</taxon>
        <taxon>Gastropoda</taxon>
        <taxon>Heterobranchia</taxon>
        <taxon>Euthyneura</taxon>
        <taxon>Panpulmonata</taxon>
        <taxon>Sacoglossa</taxon>
        <taxon>Placobranchoidea</taxon>
        <taxon>Plakobranchidae</taxon>
        <taxon>Elysia</taxon>
    </lineage>
</organism>
<evidence type="ECO:0000256" key="11">
    <source>
        <dbReference type="ARBA" id="ARBA00023254"/>
    </source>
</evidence>
<feature type="coiled-coil region" evidence="13">
    <location>
        <begin position="1273"/>
        <end position="1300"/>
    </location>
</feature>
<keyword evidence="10" id="KW-0943">RNA-mediated gene silencing</keyword>
<comment type="catalytic activity">
    <reaction evidence="12">
        <text>ATP + H2O = ADP + phosphate + H(+)</text>
        <dbReference type="Rhea" id="RHEA:13065"/>
        <dbReference type="ChEBI" id="CHEBI:15377"/>
        <dbReference type="ChEBI" id="CHEBI:15378"/>
        <dbReference type="ChEBI" id="CHEBI:30616"/>
        <dbReference type="ChEBI" id="CHEBI:43474"/>
        <dbReference type="ChEBI" id="CHEBI:456216"/>
        <dbReference type="EC" id="3.6.4.13"/>
    </reaction>
</comment>
<reference evidence="18 19" key="1">
    <citation type="journal article" date="2021" name="Elife">
        <title>Chloroplast acquisition without the gene transfer in kleptoplastic sea slugs, Plakobranchus ocellatus.</title>
        <authorList>
            <person name="Maeda T."/>
            <person name="Takahashi S."/>
            <person name="Yoshida T."/>
            <person name="Shimamura S."/>
            <person name="Takaki Y."/>
            <person name="Nagai Y."/>
            <person name="Toyoda A."/>
            <person name="Suzuki Y."/>
            <person name="Arimoto A."/>
            <person name="Ishii H."/>
            <person name="Satoh N."/>
            <person name="Nishiyama T."/>
            <person name="Hasebe M."/>
            <person name="Maruyama T."/>
            <person name="Minagawa J."/>
            <person name="Obokata J."/>
            <person name="Shigenobu S."/>
        </authorList>
    </citation>
    <scope>NUCLEOTIDE SEQUENCE [LARGE SCALE GENOMIC DNA]</scope>
</reference>
<feature type="region of interest" description="Disordered" evidence="14">
    <location>
        <begin position="346"/>
        <end position="443"/>
    </location>
</feature>
<dbReference type="InterPro" id="IPR016024">
    <property type="entry name" value="ARM-type_fold"/>
</dbReference>
<keyword evidence="2" id="KW-0217">Developmental protein</keyword>
<keyword evidence="7 18" id="KW-0347">Helicase</keyword>
<dbReference type="InterPro" id="IPR014001">
    <property type="entry name" value="Helicase_ATP-bd"/>
</dbReference>
<keyword evidence="8" id="KW-0067">ATP-binding</keyword>
<dbReference type="EC" id="3.6.4.13" evidence="1"/>
<feature type="compositionally biased region" description="Polar residues" evidence="14">
    <location>
        <begin position="368"/>
        <end position="377"/>
    </location>
</feature>
<gene>
    <name evidence="18" type="ORF">ElyMa_005390100</name>
</gene>
<dbReference type="SUPFAM" id="SSF49764">
    <property type="entry name" value="HSP20-like chaperones"/>
    <property type="match status" value="1"/>
</dbReference>
<dbReference type="PROSITE" id="PS51203">
    <property type="entry name" value="CS"/>
    <property type="match status" value="1"/>
</dbReference>
<dbReference type="GO" id="GO:0016787">
    <property type="term" value="F:hydrolase activity"/>
    <property type="evidence" value="ECO:0007669"/>
    <property type="project" value="UniProtKB-KW"/>
</dbReference>
<evidence type="ECO:0000256" key="6">
    <source>
        <dbReference type="ARBA" id="ARBA00022801"/>
    </source>
</evidence>
<dbReference type="EMBL" id="BMAT01010738">
    <property type="protein sequence ID" value="GFR59726.1"/>
    <property type="molecule type" value="Genomic_DNA"/>
</dbReference>
<dbReference type="Proteomes" id="UP000762676">
    <property type="component" value="Unassembled WGS sequence"/>
</dbReference>
<evidence type="ECO:0000259" key="16">
    <source>
        <dbReference type="PROSITE" id="PS51192"/>
    </source>
</evidence>
<keyword evidence="9" id="KW-0744">Spermatogenesis</keyword>
<evidence type="ECO:0000256" key="9">
    <source>
        <dbReference type="ARBA" id="ARBA00022871"/>
    </source>
</evidence>
<evidence type="ECO:0000256" key="3">
    <source>
        <dbReference type="ARBA" id="ARBA00022737"/>
    </source>
</evidence>
<dbReference type="SMART" id="SM00487">
    <property type="entry name" value="DEXDc"/>
    <property type="match status" value="1"/>
</dbReference>
<dbReference type="Gene3D" id="3.40.50.300">
    <property type="entry name" value="P-loop containing nucleotide triphosphate hydrolases"/>
    <property type="match status" value="2"/>
</dbReference>
<dbReference type="Gene3D" id="2.40.50.90">
    <property type="match status" value="1"/>
</dbReference>
<evidence type="ECO:0000256" key="14">
    <source>
        <dbReference type="SAM" id="MobiDB-lite"/>
    </source>
</evidence>